<feature type="signal peptide" evidence="5">
    <location>
        <begin position="1"/>
        <end position="17"/>
    </location>
</feature>
<feature type="compositionally biased region" description="Basic and acidic residues" evidence="3">
    <location>
        <begin position="869"/>
        <end position="899"/>
    </location>
</feature>
<evidence type="ECO:0000256" key="3">
    <source>
        <dbReference type="SAM" id="MobiDB-lite"/>
    </source>
</evidence>
<evidence type="ECO:0000256" key="5">
    <source>
        <dbReference type="SAM" id="SignalP"/>
    </source>
</evidence>
<dbReference type="GeneID" id="20079205"/>
<dbReference type="Gene3D" id="2.120.10.80">
    <property type="entry name" value="Kelch-type beta propeller"/>
    <property type="match status" value="1"/>
</dbReference>
<dbReference type="VEuPathDB" id="FungiDB:H310_02155"/>
<dbReference type="PANTHER" id="PTHR46093">
    <property type="entry name" value="ACYL-COA-BINDING DOMAIN-CONTAINING PROTEIN 5"/>
    <property type="match status" value="1"/>
</dbReference>
<name>A0A024UPY3_9STRA</name>
<dbReference type="SUPFAM" id="SSF117281">
    <property type="entry name" value="Kelch motif"/>
    <property type="match status" value="1"/>
</dbReference>
<keyword evidence="1" id="KW-0880">Kelch repeat</keyword>
<keyword evidence="5" id="KW-0732">Signal</keyword>
<gene>
    <name evidence="6" type="ORF">H310_02155</name>
</gene>
<reference evidence="6" key="1">
    <citation type="submission" date="2013-12" db="EMBL/GenBank/DDBJ databases">
        <title>The Genome Sequence of Aphanomyces invadans NJM9701.</title>
        <authorList>
            <consortium name="The Broad Institute Genomics Platform"/>
            <person name="Russ C."/>
            <person name="Tyler B."/>
            <person name="van West P."/>
            <person name="Dieguez-Uribeondo J."/>
            <person name="Young S.K."/>
            <person name="Zeng Q."/>
            <person name="Gargeya S."/>
            <person name="Fitzgerald M."/>
            <person name="Abouelleil A."/>
            <person name="Alvarado L."/>
            <person name="Chapman S.B."/>
            <person name="Gainer-Dewar J."/>
            <person name="Goldberg J."/>
            <person name="Griggs A."/>
            <person name="Gujja S."/>
            <person name="Hansen M."/>
            <person name="Howarth C."/>
            <person name="Imamovic A."/>
            <person name="Ireland A."/>
            <person name="Larimer J."/>
            <person name="McCowan C."/>
            <person name="Murphy C."/>
            <person name="Pearson M."/>
            <person name="Poon T.W."/>
            <person name="Priest M."/>
            <person name="Roberts A."/>
            <person name="Saif S."/>
            <person name="Shea T."/>
            <person name="Sykes S."/>
            <person name="Wortman J."/>
            <person name="Nusbaum C."/>
            <person name="Birren B."/>
        </authorList>
    </citation>
    <scope>NUCLEOTIDE SEQUENCE [LARGE SCALE GENOMIC DNA]</scope>
    <source>
        <strain evidence="6">NJM9701</strain>
    </source>
</reference>
<feature type="chain" id="PRO_5001535481" description="EGF-like domain-containing protein" evidence="5">
    <location>
        <begin position="18"/>
        <end position="971"/>
    </location>
</feature>
<proteinExistence type="predicted"/>
<feature type="compositionally biased region" description="Basic residues" evidence="3">
    <location>
        <begin position="900"/>
        <end position="910"/>
    </location>
</feature>
<dbReference type="OrthoDB" id="68380at2759"/>
<dbReference type="eggNOG" id="ENOG502RS54">
    <property type="taxonomic scope" value="Eukaryota"/>
</dbReference>
<dbReference type="RefSeq" id="XP_008863796.1">
    <property type="nucleotide sequence ID" value="XM_008865574.1"/>
</dbReference>
<dbReference type="PANTHER" id="PTHR46093:SF3">
    <property type="entry name" value="ACYL-COA-BINDING DOMAIN-CONTAINING PROTEIN 4"/>
    <property type="match status" value="1"/>
</dbReference>
<feature type="transmembrane region" description="Helical" evidence="4">
    <location>
        <begin position="796"/>
        <end position="817"/>
    </location>
</feature>
<evidence type="ECO:0000256" key="1">
    <source>
        <dbReference type="ARBA" id="ARBA00022441"/>
    </source>
</evidence>
<feature type="compositionally biased region" description="Basic and acidic residues" evidence="3">
    <location>
        <begin position="911"/>
        <end position="932"/>
    </location>
</feature>
<evidence type="ECO:0000256" key="2">
    <source>
        <dbReference type="ARBA" id="ARBA00022737"/>
    </source>
</evidence>
<sequence>MAWRVVWAASALPLSLASNWAQISGAKETNAVVEQPTPWSRRWGHASISQLYPPEDQAKGKLSRMYVLGGDDRMQLATMADADFRAYPGGGSFRNDVWATTGIVWNTSVNLLAQNQWGDPDPQIVAKLKWSQTNAGKVPPPGVLYTDWISCLTAAWTPYPPTGCDDPTEPPGQYIADAMFSPRRHFAAVSLNLALYVLGGRARELVPVPHEDTIGGLDGAPRGERWMEYAVLKNDVWKSQDAGVSWSLVTPGCDLPNALETYHSGSKAAQCTTQNDCIGDTTCVFDKVTLTGACECNMWSARELHTVVVFQKSLFLAGGYTAVQRNLCGPERNKRLSGQEYACGGLYRKFMRDVWTSNDGQKWTQLTASAAWPPRGEHAMTTWQGQLWLLGGRTWSTHSTIVPGEDDKTQDVEGQELLNDIWSSRDGITWTLVDAAAPWSPRAKHAALGIAADPATNTSAYMIVLFGENDDTFLGDVWTMQAPADGTNTVMPWVSDFDPVSSPVRQYVTPTSPIERMQGMSTEHVPKLQKAGIHTIADLTNVPLDIVIDLRTMKGVPVCDYIAVAKLIVAQCTIAPVDYDGKEFEKVKILKGKNAEIVASLDAASASAAASSAWDGCAHRGSPTLDWVTLKYVWPEVGGIPQVDTHDPFPHVQNTACKWTPNARSAFAALQHNQIVYVFGGKVDNGVFDNSAWYRDPKIPKAKLTSVPESFSHSTVFTFESAKPGTIFQYHVIDMVEQLVVRNWTNCLHQVDFVDWLDGGLHRFRIRAIDAAGNVEATFNDGRNQHVWVYVPRPPWNLIIAMLVLFFVMCLGVFLEWRRRRKQAAMERYAMKRMRRKMRGKKKGNKDADWRETYDDAKDGKKTKKKKAKDGGDKKSKTAKGDKLDEAAKIAPAKDLDKKNKTKKDKKDKKKDKTDKKSDKKDKREKSDDKKKGSSKTKKDKKKDDATGDKAKKEKKPSEDKKTTKKKEKKK</sequence>
<dbReference type="EMBL" id="KI913954">
    <property type="protein sequence ID" value="ETW07703.1"/>
    <property type="molecule type" value="Genomic_DNA"/>
</dbReference>
<protein>
    <recommendedName>
        <fullName evidence="7">EGF-like domain-containing protein</fullName>
    </recommendedName>
</protein>
<keyword evidence="4" id="KW-0812">Transmembrane</keyword>
<evidence type="ECO:0008006" key="7">
    <source>
        <dbReference type="Google" id="ProtNLM"/>
    </source>
</evidence>
<feature type="compositionally biased region" description="Basic and acidic residues" evidence="3">
    <location>
        <begin position="942"/>
        <end position="962"/>
    </location>
</feature>
<dbReference type="AlphaFoldDB" id="A0A024UPY3"/>
<keyword evidence="4" id="KW-0472">Membrane</keyword>
<keyword evidence="2" id="KW-0677">Repeat</keyword>
<keyword evidence="4" id="KW-1133">Transmembrane helix</keyword>
<accession>A0A024UPY3</accession>
<evidence type="ECO:0000256" key="4">
    <source>
        <dbReference type="SAM" id="Phobius"/>
    </source>
</evidence>
<feature type="region of interest" description="Disordered" evidence="3">
    <location>
        <begin position="856"/>
        <end position="971"/>
    </location>
</feature>
<organism evidence="6">
    <name type="scientific">Aphanomyces invadans</name>
    <dbReference type="NCBI Taxonomy" id="157072"/>
    <lineage>
        <taxon>Eukaryota</taxon>
        <taxon>Sar</taxon>
        <taxon>Stramenopiles</taxon>
        <taxon>Oomycota</taxon>
        <taxon>Saprolegniomycetes</taxon>
        <taxon>Saprolegniales</taxon>
        <taxon>Verrucalvaceae</taxon>
        <taxon>Aphanomyces</taxon>
    </lineage>
</organism>
<evidence type="ECO:0000313" key="6">
    <source>
        <dbReference type="EMBL" id="ETW07703.1"/>
    </source>
</evidence>
<dbReference type="InterPro" id="IPR015915">
    <property type="entry name" value="Kelch-typ_b-propeller"/>
</dbReference>